<reference evidence="1 2" key="1">
    <citation type="journal article" date="2018" name="Sci. Rep.">
        <title>Genomic signatures of local adaptation to the degree of environmental predictability in rotifers.</title>
        <authorList>
            <person name="Franch-Gras L."/>
            <person name="Hahn C."/>
            <person name="Garcia-Roger E.M."/>
            <person name="Carmona M.J."/>
            <person name="Serra M."/>
            <person name="Gomez A."/>
        </authorList>
    </citation>
    <scope>NUCLEOTIDE SEQUENCE [LARGE SCALE GENOMIC DNA]</scope>
    <source>
        <strain evidence="1">HYR1</strain>
    </source>
</reference>
<gene>
    <name evidence="1" type="ORF">BpHYR1_048696</name>
</gene>
<organism evidence="1 2">
    <name type="scientific">Brachionus plicatilis</name>
    <name type="common">Marine rotifer</name>
    <name type="synonym">Brachionus muelleri</name>
    <dbReference type="NCBI Taxonomy" id="10195"/>
    <lineage>
        <taxon>Eukaryota</taxon>
        <taxon>Metazoa</taxon>
        <taxon>Spiralia</taxon>
        <taxon>Gnathifera</taxon>
        <taxon>Rotifera</taxon>
        <taxon>Eurotatoria</taxon>
        <taxon>Monogononta</taxon>
        <taxon>Pseudotrocha</taxon>
        <taxon>Ploima</taxon>
        <taxon>Brachionidae</taxon>
        <taxon>Brachionus</taxon>
    </lineage>
</organism>
<keyword evidence="2" id="KW-1185">Reference proteome</keyword>
<accession>A0A3M7S570</accession>
<dbReference type="EMBL" id="REGN01002046">
    <property type="protein sequence ID" value="RNA30777.1"/>
    <property type="molecule type" value="Genomic_DNA"/>
</dbReference>
<evidence type="ECO:0000313" key="1">
    <source>
        <dbReference type="EMBL" id="RNA30777.1"/>
    </source>
</evidence>
<comment type="caution">
    <text evidence="1">The sequence shown here is derived from an EMBL/GenBank/DDBJ whole genome shotgun (WGS) entry which is preliminary data.</text>
</comment>
<dbReference type="Proteomes" id="UP000276133">
    <property type="component" value="Unassembled WGS sequence"/>
</dbReference>
<name>A0A3M7S570_BRAPC</name>
<evidence type="ECO:0000313" key="2">
    <source>
        <dbReference type="Proteomes" id="UP000276133"/>
    </source>
</evidence>
<sequence>MVISNQKSKKEYYLNAIFLNLKNNYSKIDVLEKTCKNNPKAHKIGLRAKFLSVGEAGVRAGLEYKFLRTSLTPLTLRIT</sequence>
<proteinExistence type="predicted"/>
<dbReference type="AlphaFoldDB" id="A0A3M7S570"/>
<protein>
    <submittedName>
        <fullName evidence="1">Uncharacterized protein</fullName>
    </submittedName>
</protein>